<keyword evidence="2 5" id="KW-0812">Transmembrane</keyword>
<feature type="transmembrane region" description="Helical" evidence="5">
    <location>
        <begin position="91"/>
        <end position="113"/>
    </location>
</feature>
<evidence type="ECO:0000256" key="4">
    <source>
        <dbReference type="ARBA" id="ARBA00023136"/>
    </source>
</evidence>
<dbReference type="InterPro" id="IPR006153">
    <property type="entry name" value="Cation/H_exchanger_TM"/>
</dbReference>
<dbReference type="GO" id="GO:1902600">
    <property type="term" value="P:proton transmembrane transport"/>
    <property type="evidence" value="ECO:0007669"/>
    <property type="project" value="InterPro"/>
</dbReference>
<dbReference type="Proteomes" id="UP000002012">
    <property type="component" value="Chromosome"/>
</dbReference>
<evidence type="ECO:0000256" key="1">
    <source>
        <dbReference type="ARBA" id="ARBA00004141"/>
    </source>
</evidence>
<feature type="transmembrane region" description="Helical" evidence="5">
    <location>
        <begin position="222"/>
        <end position="239"/>
    </location>
</feature>
<feature type="domain" description="Cation/H+ exchanger transmembrane" evidence="6">
    <location>
        <begin position="17"/>
        <end position="385"/>
    </location>
</feature>
<evidence type="ECO:0000259" key="6">
    <source>
        <dbReference type="Pfam" id="PF00999"/>
    </source>
</evidence>
<feature type="transmembrane region" description="Helical" evidence="5">
    <location>
        <begin position="119"/>
        <end position="138"/>
    </location>
</feature>
<dbReference type="PANTHER" id="PTHR43021:SF2">
    <property type="entry name" value="CATION_H+ EXCHANGER DOMAIN-CONTAINING PROTEIN"/>
    <property type="match status" value="1"/>
</dbReference>
<evidence type="ECO:0000313" key="8">
    <source>
        <dbReference type="Proteomes" id="UP000002012"/>
    </source>
</evidence>
<evidence type="ECO:0000256" key="5">
    <source>
        <dbReference type="SAM" id="Phobius"/>
    </source>
</evidence>
<feature type="transmembrane region" description="Helical" evidence="5">
    <location>
        <begin position="245"/>
        <end position="262"/>
    </location>
</feature>
<keyword evidence="3 5" id="KW-1133">Transmembrane helix</keyword>
<comment type="subcellular location">
    <subcellularLocation>
        <location evidence="1">Membrane</location>
        <topology evidence="1">Multi-pass membrane protein</topology>
    </subcellularLocation>
</comment>
<dbReference type="GO" id="GO:0016020">
    <property type="term" value="C:membrane"/>
    <property type="evidence" value="ECO:0007669"/>
    <property type="project" value="UniProtKB-SubCell"/>
</dbReference>
<dbReference type="eggNOG" id="COG0475">
    <property type="taxonomic scope" value="Bacteria"/>
</dbReference>
<feature type="transmembrane region" description="Helical" evidence="5">
    <location>
        <begin position="32"/>
        <end position="52"/>
    </location>
</feature>
<accession>D4H490</accession>
<dbReference type="InParanoid" id="D4H490"/>
<proteinExistence type="predicted"/>
<feature type="transmembrane region" description="Helical" evidence="5">
    <location>
        <begin position="363"/>
        <end position="384"/>
    </location>
</feature>
<protein>
    <submittedName>
        <fullName evidence="7">Sodium/hydrogen exchanger</fullName>
    </submittedName>
</protein>
<feature type="transmembrane region" description="Helical" evidence="5">
    <location>
        <begin position="274"/>
        <end position="292"/>
    </location>
</feature>
<feature type="transmembrane region" description="Helical" evidence="5">
    <location>
        <begin position="194"/>
        <end position="215"/>
    </location>
</feature>
<dbReference type="PaxDb" id="522772-Dacet_2458"/>
<gene>
    <name evidence="7" type="ordered locus">Dacet_2458</name>
</gene>
<evidence type="ECO:0000256" key="3">
    <source>
        <dbReference type="ARBA" id="ARBA00022989"/>
    </source>
</evidence>
<dbReference type="EMBL" id="CP001968">
    <property type="protein sequence ID" value="ADD69219.1"/>
    <property type="molecule type" value="Genomic_DNA"/>
</dbReference>
<dbReference type="PANTHER" id="PTHR43021">
    <property type="entry name" value="NA(+)/H(+) ANTIPORTER-RELATED"/>
    <property type="match status" value="1"/>
</dbReference>
<dbReference type="InterPro" id="IPR038770">
    <property type="entry name" value="Na+/solute_symporter_sf"/>
</dbReference>
<sequence>MSERPESLFMVFGIALLLAFISGRLLNSFGLPAITSFLLMGILLGPYSMNVFTKEMINELRLIDDVALSIIAMTAGGEILFRGSRICLRKVFVFVTAQVVVTFSLVFMFLYFFGGFFPGGVFSGLTAIIFMSVIANAKSPATTVAVIVETEAKGKLTDYTLTSAIIKDIMIIIIFAFVLSIYSVEGDVSVGGVIVEEFLSMAAGLILSLIIILYIKYVKANQGVFIILFTIVMTGIAKNMHLNPLLVFLFAGIGVNNFSDYGHMLVKNIEDNSGIIYLVFFFIAGTVVDLPALKVMWIAAFGIVFLRAFATFAGCWIGGTIIREDKYIRNYSFLGFIGQAGVSIGFAKIIGASFGDWGGQLQTLVLAVVAINQIAGPIGFKWALKRAGETKLSL</sequence>
<evidence type="ECO:0000313" key="7">
    <source>
        <dbReference type="EMBL" id="ADD69219.1"/>
    </source>
</evidence>
<dbReference type="Pfam" id="PF00999">
    <property type="entry name" value="Na_H_Exchanger"/>
    <property type="match status" value="1"/>
</dbReference>
<name>D4H490_DENA2</name>
<keyword evidence="4 5" id="KW-0472">Membrane</keyword>
<feature type="transmembrane region" description="Helical" evidence="5">
    <location>
        <begin position="7"/>
        <end position="26"/>
    </location>
</feature>
<reference evidence="7 8" key="1">
    <citation type="journal article" date="2010" name="Stand. Genomic Sci.">
        <title>Complete genome sequence of Denitrovibrio acetiphilus type strain (N2460).</title>
        <authorList>
            <person name="Kiss H."/>
            <person name="Lang E."/>
            <person name="Lapidus A."/>
            <person name="Copeland A."/>
            <person name="Nolan M."/>
            <person name="Glavina Del Rio T."/>
            <person name="Chen F."/>
            <person name="Lucas S."/>
            <person name="Tice H."/>
            <person name="Cheng J.F."/>
            <person name="Han C."/>
            <person name="Goodwin L."/>
            <person name="Pitluck S."/>
            <person name="Liolios K."/>
            <person name="Pati A."/>
            <person name="Ivanova N."/>
            <person name="Mavromatis K."/>
            <person name="Chen A."/>
            <person name="Palaniappan K."/>
            <person name="Land M."/>
            <person name="Hauser L."/>
            <person name="Chang Y.J."/>
            <person name="Jeffries C.D."/>
            <person name="Detter J.C."/>
            <person name="Brettin T."/>
            <person name="Spring S."/>
            <person name="Rohde M."/>
            <person name="Goker M."/>
            <person name="Woyke T."/>
            <person name="Bristow J."/>
            <person name="Eisen J.A."/>
            <person name="Markowitz V."/>
            <person name="Hugenholtz P."/>
            <person name="Kyrpides N.C."/>
            <person name="Klenk H.P."/>
        </authorList>
    </citation>
    <scope>NUCLEOTIDE SEQUENCE [LARGE SCALE GENOMIC DNA]</scope>
    <source>
        <strain evidence="8">DSM 12809 / NBRC 114555 / N2460</strain>
    </source>
</reference>
<feature type="transmembrane region" description="Helical" evidence="5">
    <location>
        <begin position="159"/>
        <end position="182"/>
    </location>
</feature>
<organism evidence="7 8">
    <name type="scientific">Denitrovibrio acetiphilus (strain DSM 12809 / NBRC 114555 / N2460)</name>
    <dbReference type="NCBI Taxonomy" id="522772"/>
    <lineage>
        <taxon>Bacteria</taxon>
        <taxon>Pseudomonadati</taxon>
        <taxon>Deferribacterota</taxon>
        <taxon>Deferribacteres</taxon>
        <taxon>Deferribacterales</taxon>
        <taxon>Geovibrionaceae</taxon>
        <taxon>Denitrovibrio</taxon>
    </lineage>
</organism>
<feature type="transmembrane region" description="Helical" evidence="5">
    <location>
        <begin position="298"/>
        <end position="319"/>
    </location>
</feature>
<dbReference type="Gene3D" id="1.20.1530.20">
    <property type="match status" value="1"/>
</dbReference>
<dbReference type="GO" id="GO:0015297">
    <property type="term" value="F:antiporter activity"/>
    <property type="evidence" value="ECO:0007669"/>
    <property type="project" value="InterPro"/>
</dbReference>
<keyword evidence="8" id="KW-1185">Reference proteome</keyword>
<dbReference type="AlphaFoldDB" id="D4H490"/>
<dbReference type="HOGENOM" id="CLU_031031_2_0_0"/>
<feature type="transmembrane region" description="Helical" evidence="5">
    <location>
        <begin position="331"/>
        <end position="351"/>
    </location>
</feature>
<dbReference type="STRING" id="522772.Dacet_2458"/>
<dbReference type="KEGG" id="dap:Dacet_2458"/>
<evidence type="ECO:0000256" key="2">
    <source>
        <dbReference type="ARBA" id="ARBA00022692"/>
    </source>
</evidence>